<evidence type="ECO:0000313" key="1">
    <source>
        <dbReference type="EMBL" id="KER25031.1"/>
    </source>
</evidence>
<organism evidence="1 2">
    <name type="scientific">Opisthorchis viverrini</name>
    <name type="common">Southeast Asian liver fluke</name>
    <dbReference type="NCBI Taxonomy" id="6198"/>
    <lineage>
        <taxon>Eukaryota</taxon>
        <taxon>Metazoa</taxon>
        <taxon>Spiralia</taxon>
        <taxon>Lophotrochozoa</taxon>
        <taxon>Platyhelminthes</taxon>
        <taxon>Trematoda</taxon>
        <taxon>Digenea</taxon>
        <taxon>Opisthorchiida</taxon>
        <taxon>Opisthorchiata</taxon>
        <taxon>Opisthorchiidae</taxon>
        <taxon>Opisthorchis</taxon>
    </lineage>
</organism>
<name>A0A074ZCL5_OPIVI</name>
<reference evidence="1 2" key="1">
    <citation type="submission" date="2013-11" db="EMBL/GenBank/DDBJ databases">
        <title>Opisthorchis viverrini - life in the bile duct.</title>
        <authorList>
            <person name="Young N.D."/>
            <person name="Nagarajan N."/>
            <person name="Lin S.J."/>
            <person name="Korhonen P.K."/>
            <person name="Jex A.R."/>
            <person name="Hall R.S."/>
            <person name="Safavi-Hemami H."/>
            <person name="Kaewkong W."/>
            <person name="Bertrand D."/>
            <person name="Gao S."/>
            <person name="Seet Q."/>
            <person name="Wongkham S."/>
            <person name="Teh B.T."/>
            <person name="Wongkham C."/>
            <person name="Intapan P.M."/>
            <person name="Maleewong W."/>
            <person name="Yang X."/>
            <person name="Hu M."/>
            <person name="Wang Z."/>
            <person name="Hofmann A."/>
            <person name="Sternberg P.W."/>
            <person name="Tan P."/>
            <person name="Wang J."/>
            <person name="Gasser R.B."/>
        </authorList>
    </citation>
    <scope>NUCLEOTIDE SEQUENCE [LARGE SCALE GENOMIC DNA]</scope>
</reference>
<dbReference type="GeneID" id="20321606"/>
<sequence length="144" mass="16872">MFSKKEHAFENTNGTGALNHVCQADSRKFNRSHDEPCLPKRLLSSVPNSEWRKQRCEQPLTWQGGMKEITRKEQVVSMILTFQDEDRVIPTAPEWRKQRCEQPLTWQGGMKEITRKEQVVSMILTFQDEDRVIPTAPGWRRCKT</sequence>
<accession>A0A074ZCL5</accession>
<dbReference type="CTD" id="20321606"/>
<dbReference type="Proteomes" id="UP000054324">
    <property type="component" value="Unassembled WGS sequence"/>
</dbReference>
<dbReference type="KEGG" id="ovi:T265_07427"/>
<proteinExistence type="predicted"/>
<evidence type="ECO:0000313" key="2">
    <source>
        <dbReference type="Proteomes" id="UP000054324"/>
    </source>
</evidence>
<protein>
    <submittedName>
        <fullName evidence="1">Uncharacterized protein</fullName>
    </submittedName>
</protein>
<dbReference type="EMBL" id="KL596789">
    <property type="protein sequence ID" value="KER25031.1"/>
    <property type="molecule type" value="Genomic_DNA"/>
</dbReference>
<dbReference type="RefSeq" id="XP_009171209.1">
    <property type="nucleotide sequence ID" value="XM_009172945.1"/>
</dbReference>
<dbReference type="AlphaFoldDB" id="A0A074ZCL5"/>
<keyword evidence="2" id="KW-1185">Reference proteome</keyword>
<gene>
    <name evidence="1" type="ORF">T265_07427</name>
</gene>